<evidence type="ECO:0000313" key="3">
    <source>
        <dbReference type="WBParaSite" id="BPAG_0000131401-mRNA-1"/>
    </source>
</evidence>
<gene>
    <name evidence="1" type="ORF">BPAG_LOCUS1315</name>
</gene>
<evidence type="ECO:0000313" key="1">
    <source>
        <dbReference type="EMBL" id="VDN82501.1"/>
    </source>
</evidence>
<evidence type="ECO:0000313" key="2">
    <source>
        <dbReference type="Proteomes" id="UP000278627"/>
    </source>
</evidence>
<sequence>MQIHKICIYATIIVTHSNLISNFKNAASMSEAIMANSKLPMNYGTTNKAEYHRIIKLKRRNIEK</sequence>
<dbReference type="AlphaFoldDB" id="A0A0N4SZS9"/>
<dbReference type="WBParaSite" id="BPAG_0000131401-mRNA-1">
    <property type="protein sequence ID" value="BPAG_0000131401-mRNA-1"/>
    <property type="gene ID" value="BPAG_0000131401"/>
</dbReference>
<proteinExistence type="predicted"/>
<reference evidence="1 2" key="2">
    <citation type="submission" date="2018-11" db="EMBL/GenBank/DDBJ databases">
        <authorList>
            <consortium name="Pathogen Informatics"/>
        </authorList>
    </citation>
    <scope>NUCLEOTIDE SEQUENCE [LARGE SCALE GENOMIC DNA]</scope>
</reference>
<organism evidence="3">
    <name type="scientific">Brugia pahangi</name>
    <name type="common">Filarial nematode worm</name>
    <dbReference type="NCBI Taxonomy" id="6280"/>
    <lineage>
        <taxon>Eukaryota</taxon>
        <taxon>Metazoa</taxon>
        <taxon>Ecdysozoa</taxon>
        <taxon>Nematoda</taxon>
        <taxon>Chromadorea</taxon>
        <taxon>Rhabditida</taxon>
        <taxon>Spirurina</taxon>
        <taxon>Spiruromorpha</taxon>
        <taxon>Filarioidea</taxon>
        <taxon>Onchocercidae</taxon>
        <taxon>Brugia</taxon>
    </lineage>
</organism>
<protein>
    <submittedName>
        <fullName evidence="1 3">Uncharacterized protein</fullName>
    </submittedName>
</protein>
<reference evidence="3" key="1">
    <citation type="submission" date="2017-02" db="UniProtKB">
        <authorList>
            <consortium name="WormBaseParasite"/>
        </authorList>
    </citation>
    <scope>IDENTIFICATION</scope>
</reference>
<name>A0A0N4SZS9_BRUPA</name>
<dbReference type="EMBL" id="UZAD01000095">
    <property type="protein sequence ID" value="VDN82501.1"/>
    <property type="molecule type" value="Genomic_DNA"/>
</dbReference>
<accession>A0A0N4SZS9</accession>
<dbReference type="Proteomes" id="UP000278627">
    <property type="component" value="Unassembled WGS sequence"/>
</dbReference>
<keyword evidence="2" id="KW-1185">Reference proteome</keyword>